<reference evidence="1 2" key="1">
    <citation type="submission" date="2024-03" db="EMBL/GenBank/DDBJ databases">
        <title>Aureococcus anophagefferens CCMP1851 and Kratosvirus quantuckense: Draft genome of a second virus-susceptible host strain in the model system.</title>
        <authorList>
            <person name="Chase E."/>
            <person name="Truchon A.R."/>
            <person name="Schepens W."/>
            <person name="Wilhelm S.W."/>
        </authorList>
    </citation>
    <scope>NUCLEOTIDE SEQUENCE [LARGE SCALE GENOMIC DNA]</scope>
    <source>
        <strain evidence="1 2">CCMP1851</strain>
    </source>
</reference>
<protein>
    <recommendedName>
        <fullName evidence="3">Ferric reductase NAD binding domain-containing protein</fullName>
    </recommendedName>
</protein>
<sequence length="149" mass="16860">MLKYRWRAGFKPEILHFYWVVAHGDVPAFEWFVRSVGTARGSRRRGRAARVFTARQLFDELLSPAVSSKDQAAAMAAGGAAPNRFQDTWVWNGRPQWDAIFEGVRAGRRHKDIGVCFCGTPVIGADLDRMCKKRPRRTTHLHAPQGELP</sequence>
<evidence type="ECO:0000313" key="1">
    <source>
        <dbReference type="EMBL" id="KAK7242750.1"/>
    </source>
</evidence>
<organism evidence="1 2">
    <name type="scientific">Aureococcus anophagefferens</name>
    <name type="common">Harmful bloom alga</name>
    <dbReference type="NCBI Taxonomy" id="44056"/>
    <lineage>
        <taxon>Eukaryota</taxon>
        <taxon>Sar</taxon>
        <taxon>Stramenopiles</taxon>
        <taxon>Ochrophyta</taxon>
        <taxon>Pelagophyceae</taxon>
        <taxon>Pelagomonadales</taxon>
        <taxon>Pelagomonadaceae</taxon>
        <taxon>Aureococcus</taxon>
    </lineage>
</organism>
<dbReference type="EMBL" id="JBBJCI010000140">
    <property type="protein sequence ID" value="KAK7242750.1"/>
    <property type="molecule type" value="Genomic_DNA"/>
</dbReference>
<evidence type="ECO:0008006" key="3">
    <source>
        <dbReference type="Google" id="ProtNLM"/>
    </source>
</evidence>
<dbReference type="Proteomes" id="UP001363151">
    <property type="component" value="Unassembled WGS sequence"/>
</dbReference>
<keyword evidence="2" id="KW-1185">Reference proteome</keyword>
<evidence type="ECO:0000313" key="2">
    <source>
        <dbReference type="Proteomes" id="UP001363151"/>
    </source>
</evidence>
<name>A0ABR1G271_AURAN</name>
<accession>A0ABR1G271</accession>
<comment type="caution">
    <text evidence="1">The sequence shown here is derived from an EMBL/GenBank/DDBJ whole genome shotgun (WGS) entry which is preliminary data.</text>
</comment>
<dbReference type="InterPro" id="IPR039261">
    <property type="entry name" value="FNR_nucleotide-bd"/>
</dbReference>
<proteinExistence type="predicted"/>
<gene>
    <name evidence="1" type="ORF">SO694_00015045</name>
</gene>
<dbReference type="Gene3D" id="3.40.50.80">
    <property type="entry name" value="Nucleotide-binding domain of ferredoxin-NADP reductase (FNR) module"/>
    <property type="match status" value="1"/>
</dbReference>